<proteinExistence type="predicted"/>
<dbReference type="RefSeq" id="WP_163297452.1">
    <property type="nucleotide sequence ID" value="NZ_JAAGRR010000001.1"/>
</dbReference>
<dbReference type="Pfam" id="PF00109">
    <property type="entry name" value="ketoacyl-synt"/>
    <property type="match status" value="1"/>
</dbReference>
<feature type="domain" description="Beta-ketoacyl synthase-like N-terminal" evidence="2">
    <location>
        <begin position="6"/>
        <end position="240"/>
    </location>
</feature>
<dbReference type="GO" id="GO:0004315">
    <property type="term" value="F:3-oxoacyl-[acyl-carrier-protein] synthase activity"/>
    <property type="evidence" value="ECO:0007669"/>
    <property type="project" value="TreeGrafter"/>
</dbReference>
<comment type="caution">
    <text evidence="3">The sequence shown here is derived from an EMBL/GenBank/DDBJ whole genome shotgun (WGS) entry which is preliminary data.</text>
</comment>
<sequence length="371" mass="36873">MERGVVHVTGLGCVSPLGAGVPALVAALAAGEGRIRPLPLPPGAGRGACLAGAAADFGEMARRYLPPGLRRKMARFSLLAAAAAGEALESAGLEPGAGARTGVALATAFGSTGRSDEFFQDFLREGPRHVNPGLFPETVPNAPAGQCALAFGLLGPNLALCRLSLSSELALAAALDLLAAGAADRVLVLGVEELAPALLAGLAAAGVLKRPEEAAGDGVRLSGRTLPGEAAAALVLERGEALRGRGGRSLAVIEQVEALGGGLRAPRFHRVEAAAGAVLDRLLAGSPPPAVVAAGTFVAAADRGLASALARRLPGQTPVAVPEYATGHLFGAGLLRVLVAVLALGGAEVPARVLEALPPDPAPPGGDRILA</sequence>
<dbReference type="SUPFAM" id="SSF53901">
    <property type="entry name" value="Thiolase-like"/>
    <property type="match status" value="2"/>
</dbReference>
<dbReference type="GO" id="GO:0006633">
    <property type="term" value="P:fatty acid biosynthetic process"/>
    <property type="evidence" value="ECO:0007669"/>
    <property type="project" value="TreeGrafter"/>
</dbReference>
<evidence type="ECO:0000313" key="3">
    <source>
        <dbReference type="EMBL" id="NDY41305.1"/>
    </source>
</evidence>
<dbReference type="PANTHER" id="PTHR11712">
    <property type="entry name" value="POLYKETIDE SYNTHASE-RELATED"/>
    <property type="match status" value="1"/>
</dbReference>
<accession>A0A6N9TJ77</accession>
<dbReference type="GO" id="GO:0005829">
    <property type="term" value="C:cytosol"/>
    <property type="evidence" value="ECO:0007669"/>
    <property type="project" value="TreeGrafter"/>
</dbReference>
<keyword evidence="4" id="KW-1185">Reference proteome</keyword>
<organism evidence="3 4">
    <name type="scientific">Dissulfurirhabdus thermomarina</name>
    <dbReference type="NCBI Taxonomy" id="1765737"/>
    <lineage>
        <taxon>Bacteria</taxon>
        <taxon>Deltaproteobacteria</taxon>
        <taxon>Dissulfurirhabdaceae</taxon>
        <taxon>Dissulfurirhabdus</taxon>
    </lineage>
</organism>
<dbReference type="Proteomes" id="UP000469346">
    <property type="component" value="Unassembled WGS sequence"/>
</dbReference>
<evidence type="ECO:0000259" key="2">
    <source>
        <dbReference type="Pfam" id="PF00109"/>
    </source>
</evidence>
<dbReference type="EMBL" id="JAAGRR010000001">
    <property type="protein sequence ID" value="NDY41305.1"/>
    <property type="molecule type" value="Genomic_DNA"/>
</dbReference>
<protein>
    <recommendedName>
        <fullName evidence="2">Beta-ketoacyl synthase-like N-terminal domain-containing protein</fullName>
    </recommendedName>
</protein>
<dbReference type="InterPro" id="IPR000794">
    <property type="entry name" value="Beta-ketoacyl_synthase"/>
</dbReference>
<evidence type="ECO:0000313" key="4">
    <source>
        <dbReference type="Proteomes" id="UP000469346"/>
    </source>
</evidence>
<gene>
    <name evidence="3" type="ORF">G3N55_00375</name>
</gene>
<dbReference type="Gene3D" id="3.40.47.10">
    <property type="match status" value="1"/>
</dbReference>
<evidence type="ECO:0000256" key="1">
    <source>
        <dbReference type="ARBA" id="ARBA00022679"/>
    </source>
</evidence>
<dbReference type="PANTHER" id="PTHR11712:SF321">
    <property type="entry name" value="3-OXOACYL-[ACYL-CARRIER-PROTEIN] SYNTHASE 2"/>
    <property type="match status" value="1"/>
</dbReference>
<dbReference type="AlphaFoldDB" id="A0A6N9TJ77"/>
<dbReference type="InterPro" id="IPR014030">
    <property type="entry name" value="Ketoacyl_synth_N"/>
</dbReference>
<name>A0A6N9TJ77_DISTH</name>
<keyword evidence="1" id="KW-0808">Transferase</keyword>
<feature type="non-terminal residue" evidence="3">
    <location>
        <position position="371"/>
    </location>
</feature>
<dbReference type="InterPro" id="IPR016039">
    <property type="entry name" value="Thiolase-like"/>
</dbReference>
<reference evidence="3 4" key="1">
    <citation type="submission" date="2020-02" db="EMBL/GenBank/DDBJ databases">
        <title>Comparative genomics of sulfur disproportionating microorganisms.</title>
        <authorList>
            <person name="Ward L.M."/>
            <person name="Bertran E."/>
            <person name="Johnston D.T."/>
        </authorList>
    </citation>
    <scope>NUCLEOTIDE SEQUENCE [LARGE SCALE GENOMIC DNA]</scope>
    <source>
        <strain evidence="3 4">DSM 100025</strain>
    </source>
</reference>